<evidence type="ECO:0000256" key="5">
    <source>
        <dbReference type="ARBA" id="ARBA00023125"/>
    </source>
</evidence>
<comment type="subcellular location">
    <subcellularLocation>
        <location evidence="1 7">Cytoplasm</location>
    </subcellularLocation>
</comment>
<dbReference type="GO" id="GO:0005737">
    <property type="term" value="C:cytoplasm"/>
    <property type="evidence" value="ECO:0007669"/>
    <property type="project" value="UniProtKB-SubCell"/>
</dbReference>
<dbReference type="SUPFAM" id="SSF55252">
    <property type="entry name" value="C-terminal domain of arginine repressor"/>
    <property type="match status" value="1"/>
</dbReference>
<evidence type="ECO:0000256" key="6">
    <source>
        <dbReference type="ARBA" id="ARBA00023163"/>
    </source>
</evidence>
<sequence length="152" mass="17006">MNKNERQKIIKELISTNEVENQEGLVQLLAARDINVTQATISRDIKEMQLIKEPNPEGGYHYSLPVRQQPNVRQRLTASLRNDLKELKISDRFVALLMVPGCGPSVSQLIQRAHFPQVFVTIGDDSTVLIVCNSAADAEKLAAHLQPQSNNH</sequence>
<name>A0A9D1QQ28_9LACO</name>
<reference evidence="10" key="1">
    <citation type="journal article" date="2021" name="PeerJ">
        <title>Extensive microbial diversity within the chicken gut microbiome revealed by metagenomics and culture.</title>
        <authorList>
            <person name="Gilroy R."/>
            <person name="Ravi A."/>
            <person name="Getino M."/>
            <person name="Pursley I."/>
            <person name="Horton D.L."/>
            <person name="Alikhan N.F."/>
            <person name="Baker D."/>
            <person name="Gharbi K."/>
            <person name="Hall N."/>
            <person name="Watson M."/>
            <person name="Adriaenssens E.M."/>
            <person name="Foster-Nyarko E."/>
            <person name="Jarju S."/>
            <person name="Secka A."/>
            <person name="Antonio M."/>
            <person name="Oren A."/>
            <person name="Chaudhuri R.R."/>
            <person name="La Ragione R."/>
            <person name="Hildebrand F."/>
            <person name="Pallen M.J."/>
        </authorList>
    </citation>
    <scope>NUCLEOTIDE SEQUENCE</scope>
    <source>
        <strain evidence="10">ChiHejej3B27-2180</strain>
    </source>
</reference>
<dbReference type="GO" id="GO:0003677">
    <property type="term" value="F:DNA binding"/>
    <property type="evidence" value="ECO:0007669"/>
    <property type="project" value="UniProtKB-KW"/>
</dbReference>
<evidence type="ECO:0000313" key="10">
    <source>
        <dbReference type="EMBL" id="HIW70923.1"/>
    </source>
</evidence>
<evidence type="ECO:0000256" key="1">
    <source>
        <dbReference type="ARBA" id="ARBA00004496"/>
    </source>
</evidence>
<evidence type="ECO:0000256" key="3">
    <source>
        <dbReference type="ARBA" id="ARBA00022490"/>
    </source>
</evidence>
<dbReference type="PANTHER" id="PTHR34471:SF1">
    <property type="entry name" value="ARGININE REPRESSOR"/>
    <property type="match status" value="1"/>
</dbReference>
<dbReference type="GO" id="GO:1900079">
    <property type="term" value="P:regulation of arginine biosynthetic process"/>
    <property type="evidence" value="ECO:0007669"/>
    <property type="project" value="UniProtKB-UniRule"/>
</dbReference>
<dbReference type="AlphaFoldDB" id="A0A9D1QQ28"/>
<keyword evidence="4 7" id="KW-0805">Transcription regulation</keyword>
<comment type="function">
    <text evidence="7">Regulates arginine biosynthesis genes.</text>
</comment>
<dbReference type="GO" id="GO:0006526">
    <property type="term" value="P:L-arginine biosynthetic process"/>
    <property type="evidence" value="ECO:0007669"/>
    <property type="project" value="UniProtKB-KW"/>
</dbReference>
<dbReference type="Pfam" id="PF02863">
    <property type="entry name" value="Arg_repressor_C"/>
    <property type="match status" value="1"/>
</dbReference>
<evidence type="ECO:0000256" key="2">
    <source>
        <dbReference type="ARBA" id="ARBA00008316"/>
    </source>
</evidence>
<proteinExistence type="inferred from homology"/>
<keyword evidence="5 7" id="KW-0238">DNA-binding</keyword>
<organism evidence="10 11">
    <name type="scientific">Candidatus Limosilactobacillus merdipullorum</name>
    <dbReference type="NCBI Taxonomy" id="2838653"/>
    <lineage>
        <taxon>Bacteria</taxon>
        <taxon>Bacillati</taxon>
        <taxon>Bacillota</taxon>
        <taxon>Bacilli</taxon>
        <taxon>Lactobacillales</taxon>
        <taxon>Lactobacillaceae</taxon>
        <taxon>Limosilactobacillus</taxon>
    </lineage>
</organism>
<keyword evidence="6 7" id="KW-0804">Transcription</keyword>
<dbReference type="InterPro" id="IPR020899">
    <property type="entry name" value="Arg_repress_C"/>
</dbReference>
<dbReference type="SUPFAM" id="SSF46785">
    <property type="entry name" value="Winged helix' DNA-binding domain"/>
    <property type="match status" value="1"/>
</dbReference>
<keyword evidence="3 7" id="KW-0963">Cytoplasm</keyword>
<dbReference type="EMBL" id="DXGK01000130">
    <property type="protein sequence ID" value="HIW70923.1"/>
    <property type="molecule type" value="Genomic_DNA"/>
</dbReference>
<evidence type="ECO:0000313" key="11">
    <source>
        <dbReference type="Proteomes" id="UP000886878"/>
    </source>
</evidence>
<comment type="pathway">
    <text evidence="7">Amino-acid biosynthesis; L-arginine biosynthesis [regulation].</text>
</comment>
<evidence type="ECO:0000256" key="4">
    <source>
        <dbReference type="ARBA" id="ARBA00023015"/>
    </source>
</evidence>
<keyword evidence="7" id="KW-0055">Arginine biosynthesis</keyword>
<dbReference type="Proteomes" id="UP000886878">
    <property type="component" value="Unassembled WGS sequence"/>
</dbReference>
<keyword evidence="7" id="KW-0028">Amino-acid biosynthesis</keyword>
<feature type="domain" description="Arginine repressor DNA-binding" evidence="8">
    <location>
        <begin position="1"/>
        <end position="68"/>
    </location>
</feature>
<dbReference type="HAMAP" id="MF_00173">
    <property type="entry name" value="Arg_repressor"/>
    <property type="match status" value="1"/>
</dbReference>
<reference evidence="10" key="2">
    <citation type="submission" date="2021-04" db="EMBL/GenBank/DDBJ databases">
        <authorList>
            <person name="Gilroy R."/>
        </authorList>
    </citation>
    <scope>NUCLEOTIDE SEQUENCE</scope>
    <source>
        <strain evidence="10">ChiHejej3B27-2180</strain>
    </source>
</reference>
<dbReference type="InterPro" id="IPR020900">
    <property type="entry name" value="Arg_repress_DNA-bd"/>
</dbReference>
<dbReference type="GO" id="GO:0051259">
    <property type="term" value="P:protein complex oligomerization"/>
    <property type="evidence" value="ECO:0007669"/>
    <property type="project" value="InterPro"/>
</dbReference>
<comment type="caution">
    <text evidence="10">The sequence shown here is derived from an EMBL/GenBank/DDBJ whole genome shotgun (WGS) entry which is preliminary data.</text>
</comment>
<dbReference type="InterPro" id="IPR036390">
    <property type="entry name" value="WH_DNA-bd_sf"/>
</dbReference>
<comment type="similarity">
    <text evidence="2 7">Belongs to the ArgR family.</text>
</comment>
<dbReference type="InterPro" id="IPR036388">
    <property type="entry name" value="WH-like_DNA-bd_sf"/>
</dbReference>
<dbReference type="Pfam" id="PF01316">
    <property type="entry name" value="Arg_repressor"/>
    <property type="match status" value="1"/>
</dbReference>
<dbReference type="Gene3D" id="1.10.10.10">
    <property type="entry name" value="Winged helix-like DNA-binding domain superfamily/Winged helix DNA-binding domain"/>
    <property type="match status" value="1"/>
</dbReference>
<evidence type="ECO:0000259" key="8">
    <source>
        <dbReference type="Pfam" id="PF01316"/>
    </source>
</evidence>
<feature type="domain" description="Arginine repressor C-terminal" evidence="9">
    <location>
        <begin position="84"/>
        <end position="146"/>
    </location>
</feature>
<evidence type="ECO:0000259" key="9">
    <source>
        <dbReference type="Pfam" id="PF02863"/>
    </source>
</evidence>
<dbReference type="Gene3D" id="3.30.1360.40">
    <property type="match status" value="1"/>
</dbReference>
<protein>
    <recommendedName>
        <fullName evidence="7">Arginine repressor</fullName>
    </recommendedName>
</protein>
<dbReference type="PANTHER" id="PTHR34471">
    <property type="entry name" value="ARGININE REPRESSOR"/>
    <property type="match status" value="1"/>
</dbReference>
<dbReference type="PRINTS" id="PR01467">
    <property type="entry name" value="ARGREPRESSOR"/>
</dbReference>
<gene>
    <name evidence="7" type="primary">argR</name>
    <name evidence="10" type="ORF">H9876_06125</name>
</gene>
<dbReference type="InterPro" id="IPR001669">
    <property type="entry name" value="Arg_repress"/>
</dbReference>
<keyword evidence="7" id="KW-0678">Repressor</keyword>
<accession>A0A9D1QQ28</accession>
<dbReference type="GO" id="GO:0034618">
    <property type="term" value="F:arginine binding"/>
    <property type="evidence" value="ECO:0007669"/>
    <property type="project" value="InterPro"/>
</dbReference>
<dbReference type="InterPro" id="IPR036251">
    <property type="entry name" value="Arg_repress_C_sf"/>
</dbReference>
<dbReference type="GO" id="GO:0003700">
    <property type="term" value="F:DNA-binding transcription factor activity"/>
    <property type="evidence" value="ECO:0007669"/>
    <property type="project" value="UniProtKB-UniRule"/>
</dbReference>
<evidence type="ECO:0000256" key="7">
    <source>
        <dbReference type="HAMAP-Rule" id="MF_00173"/>
    </source>
</evidence>